<protein>
    <submittedName>
        <fullName evidence="1">Uncharacterized protein</fullName>
    </submittedName>
</protein>
<dbReference type="Ensembl" id="ENSPTIT00000026112.1">
    <property type="protein sequence ID" value="ENSPTIP00000021718.1"/>
    <property type="gene ID" value="ENSPTIG00000018791.1"/>
</dbReference>
<reference evidence="1" key="1">
    <citation type="submission" date="2025-08" db="UniProtKB">
        <authorList>
            <consortium name="Ensembl"/>
        </authorList>
    </citation>
    <scope>IDENTIFICATION</scope>
</reference>
<dbReference type="AlphaFoldDB" id="A0A8C9KCB7"/>
<name>A0A8C9KCB7_PANTA</name>
<keyword evidence="2" id="KW-1185">Reference proteome</keyword>
<reference evidence="1" key="2">
    <citation type="submission" date="2025-09" db="UniProtKB">
        <authorList>
            <consortium name="Ensembl"/>
        </authorList>
    </citation>
    <scope>IDENTIFICATION</scope>
</reference>
<dbReference type="GeneTree" id="ENSGT00910000146741"/>
<accession>A0A8C9KCB7</accession>
<dbReference type="Proteomes" id="UP000675900">
    <property type="component" value="Unassembled WGS sequence"/>
</dbReference>
<sequence length="251" mass="26868">MVGGWAGTRDTWVSSLVWVGRGLQLANLQVKRGWGRAKDQQELTWPSLEPQEQQCKKEEAAGQEDSKGRFLTWWGNPGGGPKGLLQGDVGDLAGVSGAFRARFCLQEGGDAVGARCALPEAGEGGPRDGDWGSTWLFSDPRHSHVQRIIASDVADEGGWQRFVCQAYPFPSPWRTENDLTLDVELDDLLGLVQRGGDLANVGPLVLQGEARQGEGGIPGTLPLGLPLPCGPAVYQLAVALMLQPPLHASQV</sequence>
<evidence type="ECO:0000313" key="1">
    <source>
        <dbReference type="Ensembl" id="ENSPTIP00000021718.1"/>
    </source>
</evidence>
<evidence type="ECO:0000313" key="2">
    <source>
        <dbReference type="Proteomes" id="UP000675900"/>
    </source>
</evidence>
<organism evidence="1 2">
    <name type="scientific">Panthera tigris altaica</name>
    <name type="common">Siberian tiger</name>
    <dbReference type="NCBI Taxonomy" id="74533"/>
    <lineage>
        <taxon>Eukaryota</taxon>
        <taxon>Metazoa</taxon>
        <taxon>Chordata</taxon>
        <taxon>Craniata</taxon>
        <taxon>Vertebrata</taxon>
        <taxon>Euteleostomi</taxon>
        <taxon>Mammalia</taxon>
        <taxon>Eutheria</taxon>
        <taxon>Laurasiatheria</taxon>
        <taxon>Carnivora</taxon>
        <taxon>Feliformia</taxon>
        <taxon>Felidae</taxon>
        <taxon>Pantherinae</taxon>
        <taxon>Panthera</taxon>
    </lineage>
</organism>
<proteinExistence type="predicted"/>